<dbReference type="GO" id="GO:0044205">
    <property type="term" value="P:'de novo' UMP biosynthetic process"/>
    <property type="evidence" value="ECO:0007669"/>
    <property type="project" value="UniProtKB-UniRule"/>
</dbReference>
<dbReference type="CDD" id="cd04738">
    <property type="entry name" value="DHOD_2_like"/>
    <property type="match status" value="1"/>
</dbReference>
<keyword evidence="11" id="KW-1003">Cell membrane</keyword>
<keyword evidence="6 11" id="KW-0288">FMN</keyword>
<feature type="binding site" evidence="11">
    <location>
        <position position="326"/>
    </location>
    <ligand>
        <name>FMN</name>
        <dbReference type="ChEBI" id="CHEBI:58210"/>
    </ligand>
</feature>
<dbReference type="InterPro" id="IPR005719">
    <property type="entry name" value="Dihydroorotate_DH_2"/>
</dbReference>
<name>A0A432G3P9_9DELT</name>
<feature type="binding site" evidence="11">
    <location>
        <position position="169"/>
    </location>
    <ligand>
        <name>FMN</name>
        <dbReference type="ChEBI" id="CHEBI:58210"/>
    </ligand>
</feature>
<evidence type="ECO:0000256" key="1">
    <source>
        <dbReference type="ARBA" id="ARBA00003125"/>
    </source>
</evidence>
<feature type="binding site" evidence="11">
    <location>
        <position position="297"/>
    </location>
    <ligand>
        <name>FMN</name>
        <dbReference type="ChEBI" id="CHEBI:58210"/>
    </ligand>
</feature>
<feature type="binding site" evidence="11">
    <location>
        <position position="202"/>
    </location>
    <ligand>
        <name>FMN</name>
        <dbReference type="ChEBI" id="CHEBI:58210"/>
    </ligand>
</feature>
<dbReference type="Gene3D" id="3.20.20.70">
    <property type="entry name" value="Aldolase class I"/>
    <property type="match status" value="1"/>
</dbReference>
<dbReference type="SUPFAM" id="SSF51395">
    <property type="entry name" value="FMN-linked oxidoreductases"/>
    <property type="match status" value="1"/>
</dbReference>
<comment type="pathway">
    <text evidence="3 11">Pyrimidine metabolism; UMP biosynthesis via de novo pathway; orotate from (S)-dihydroorotate (quinone route): step 1/1.</text>
</comment>
<dbReference type="AlphaFoldDB" id="A0A432G3P9"/>
<comment type="catalytic activity">
    <reaction evidence="10 11">
        <text>(S)-dihydroorotate + a quinone = orotate + a quinol</text>
        <dbReference type="Rhea" id="RHEA:30187"/>
        <dbReference type="ChEBI" id="CHEBI:24646"/>
        <dbReference type="ChEBI" id="CHEBI:30839"/>
        <dbReference type="ChEBI" id="CHEBI:30864"/>
        <dbReference type="ChEBI" id="CHEBI:132124"/>
        <dbReference type="EC" id="1.3.5.2"/>
    </reaction>
</comment>
<evidence type="ECO:0000256" key="9">
    <source>
        <dbReference type="ARBA" id="ARBA00023136"/>
    </source>
</evidence>
<dbReference type="PANTHER" id="PTHR48109">
    <property type="entry name" value="DIHYDROOROTATE DEHYDROGENASE (QUINONE), MITOCHONDRIAL-RELATED"/>
    <property type="match status" value="1"/>
</dbReference>
<evidence type="ECO:0000256" key="3">
    <source>
        <dbReference type="ARBA" id="ARBA00005161"/>
    </source>
</evidence>
<feature type="binding site" evidence="11">
    <location>
        <position position="95"/>
    </location>
    <ligand>
        <name>FMN</name>
        <dbReference type="ChEBI" id="CHEBI:58210"/>
    </ligand>
</feature>
<evidence type="ECO:0000313" key="13">
    <source>
        <dbReference type="EMBL" id="RTZ78222.1"/>
    </source>
</evidence>
<dbReference type="InterPro" id="IPR001295">
    <property type="entry name" value="Dihydroorotate_DH_CS"/>
</dbReference>
<keyword evidence="5 11" id="KW-0285">Flavoprotein</keyword>
<proteinExistence type="inferred from homology"/>
<sequence length="385" mass="42794">MLFDFIFRQLRPLIFSGDAETAHERMLTIVESISKIPGLIPFLRRQFLEEHSVLRTQLFGRSLQNPIGLAAGFDKDGRIHPALFALGFGFVEIGTVTPYPQSGNPRPRLFRLPEDETLINRLGFNNLGAQEMGELLVSAPKKIMPEDSDIIDRKSDFPANIAYGMLGINIGKNKDTILEKATDDYVSCLNTLHPFADYFTLNISSPNTEDLRKLQEKDALRVLLDSVCAHRDNLDQNHIRETPLLVKLSPDLDETALENSIRVIKEFSIQGVIVANTTVKRPELKSKHRFENGGLSGKPLQKRSTEMIRNVFQKLGTEMPIIGVGGIFSGADAYDKIRAGASAVQIYTGLIYEGPGQVRKVKRELAKLLNEDGFTSVSDAVGVDS</sequence>
<dbReference type="Pfam" id="PF01180">
    <property type="entry name" value="DHO_dh"/>
    <property type="match status" value="1"/>
</dbReference>
<feature type="domain" description="Dihydroorotate dehydrogenase catalytic" evidence="12">
    <location>
        <begin position="54"/>
        <end position="369"/>
    </location>
</feature>
<dbReference type="NCBIfam" id="NF003645">
    <property type="entry name" value="PRK05286.1-2"/>
    <property type="match status" value="1"/>
</dbReference>
<comment type="function">
    <text evidence="1 11">Catalyzes the conversion of dihydroorotate to orotate with quinone as electron acceptor.</text>
</comment>
<dbReference type="PROSITE" id="PS00911">
    <property type="entry name" value="DHODEHASE_1"/>
    <property type="match status" value="1"/>
</dbReference>
<evidence type="ECO:0000256" key="7">
    <source>
        <dbReference type="ARBA" id="ARBA00022975"/>
    </source>
</evidence>
<feature type="binding site" evidence="11">
    <location>
        <position position="202"/>
    </location>
    <ligand>
        <name>substrate</name>
    </ligand>
</feature>
<feature type="binding site" evidence="11">
    <location>
        <begin position="347"/>
        <end position="348"/>
    </location>
    <ligand>
        <name>FMN</name>
        <dbReference type="ChEBI" id="CHEBI:58210"/>
    </ligand>
</feature>
<evidence type="ECO:0000259" key="12">
    <source>
        <dbReference type="Pfam" id="PF01180"/>
    </source>
</evidence>
<keyword evidence="7 11" id="KW-0665">Pyrimidine biosynthesis</keyword>
<evidence type="ECO:0000256" key="11">
    <source>
        <dbReference type="HAMAP-Rule" id="MF_00225"/>
    </source>
</evidence>
<feature type="binding site" evidence="11">
    <location>
        <begin position="120"/>
        <end position="124"/>
    </location>
    <ligand>
        <name>substrate</name>
    </ligand>
</feature>
<dbReference type="GO" id="GO:0005737">
    <property type="term" value="C:cytoplasm"/>
    <property type="evidence" value="ECO:0007669"/>
    <property type="project" value="InterPro"/>
</dbReference>
<dbReference type="GO" id="GO:0006207">
    <property type="term" value="P:'de novo' pyrimidine nucleobase biosynthetic process"/>
    <property type="evidence" value="ECO:0007669"/>
    <property type="project" value="UniProtKB-UniRule"/>
</dbReference>
<gene>
    <name evidence="11" type="primary">pyrD</name>
    <name evidence="13" type="ORF">DSY98_07640</name>
</gene>
<dbReference type="GO" id="GO:0106430">
    <property type="term" value="F:dihydroorotate dehydrogenase (quinone) activity"/>
    <property type="evidence" value="ECO:0007669"/>
    <property type="project" value="UniProtKB-EC"/>
</dbReference>
<evidence type="ECO:0000256" key="6">
    <source>
        <dbReference type="ARBA" id="ARBA00022643"/>
    </source>
</evidence>
<comment type="subcellular location">
    <subcellularLocation>
        <location evidence="11">Cell membrane</location>
        <topology evidence="11">Peripheral membrane protein</topology>
    </subcellularLocation>
    <subcellularLocation>
        <location evidence="2">Membrane</location>
    </subcellularLocation>
</comment>
<evidence type="ECO:0000256" key="10">
    <source>
        <dbReference type="ARBA" id="ARBA00048639"/>
    </source>
</evidence>
<accession>A0A432G3P9</accession>
<dbReference type="NCBIfam" id="NF003652">
    <property type="entry name" value="PRK05286.2-5"/>
    <property type="match status" value="1"/>
</dbReference>
<comment type="cofactor">
    <cofactor evidence="11">
        <name>FMN</name>
        <dbReference type="ChEBI" id="CHEBI:58210"/>
    </cofactor>
    <text evidence="11">Binds 1 FMN per subunit.</text>
</comment>
<dbReference type="InterPro" id="IPR013785">
    <property type="entry name" value="Aldolase_TIM"/>
</dbReference>
<dbReference type="PROSITE" id="PS00912">
    <property type="entry name" value="DHODEHASE_2"/>
    <property type="match status" value="1"/>
</dbReference>
<feature type="binding site" evidence="11">
    <location>
        <begin position="276"/>
        <end position="277"/>
    </location>
    <ligand>
        <name>substrate</name>
    </ligand>
</feature>
<evidence type="ECO:0000313" key="14">
    <source>
        <dbReference type="Proteomes" id="UP000286732"/>
    </source>
</evidence>
<dbReference type="HAMAP" id="MF_00225">
    <property type="entry name" value="DHO_dh_type2"/>
    <property type="match status" value="1"/>
</dbReference>
<dbReference type="InterPro" id="IPR005720">
    <property type="entry name" value="Dihydroorotate_DH_cat"/>
</dbReference>
<dbReference type="GO" id="GO:0005886">
    <property type="term" value="C:plasma membrane"/>
    <property type="evidence" value="ECO:0007669"/>
    <property type="project" value="UniProtKB-SubCell"/>
</dbReference>
<feature type="binding site" evidence="11">
    <location>
        <position position="207"/>
    </location>
    <ligand>
        <name>substrate</name>
    </ligand>
</feature>
<dbReference type="UniPathway" id="UPA00070">
    <property type="reaction ID" value="UER00946"/>
</dbReference>
<comment type="caution">
    <text evidence="13">The sequence shown here is derived from an EMBL/GenBank/DDBJ whole genome shotgun (WGS) entry which is preliminary data.</text>
</comment>
<keyword evidence="9 11" id="KW-0472">Membrane</keyword>
<feature type="binding site" evidence="11">
    <location>
        <position position="247"/>
    </location>
    <ligand>
        <name>FMN</name>
        <dbReference type="ChEBI" id="CHEBI:58210"/>
    </ligand>
</feature>
<evidence type="ECO:0000256" key="5">
    <source>
        <dbReference type="ARBA" id="ARBA00022630"/>
    </source>
</evidence>
<evidence type="ECO:0000256" key="2">
    <source>
        <dbReference type="ARBA" id="ARBA00004370"/>
    </source>
</evidence>
<dbReference type="Proteomes" id="UP000286732">
    <property type="component" value="Unassembled WGS sequence"/>
</dbReference>
<feature type="binding site" evidence="11">
    <location>
        <position position="75"/>
    </location>
    <ligand>
        <name>substrate</name>
    </ligand>
</feature>
<feature type="binding site" evidence="11">
    <location>
        <begin position="71"/>
        <end position="75"/>
    </location>
    <ligand>
        <name>FMN</name>
        <dbReference type="ChEBI" id="CHEBI:58210"/>
    </ligand>
</feature>
<keyword evidence="8 11" id="KW-0560">Oxidoreductase</keyword>
<evidence type="ECO:0000256" key="4">
    <source>
        <dbReference type="ARBA" id="ARBA00005359"/>
    </source>
</evidence>
<comment type="subunit">
    <text evidence="11">Monomer.</text>
</comment>
<dbReference type="InterPro" id="IPR050074">
    <property type="entry name" value="DHO_dehydrogenase"/>
</dbReference>
<comment type="similarity">
    <text evidence="4 11">Belongs to the dihydroorotate dehydrogenase family. Type 2 subfamily.</text>
</comment>
<dbReference type="NCBIfam" id="TIGR01036">
    <property type="entry name" value="pyrD_sub2"/>
    <property type="match status" value="1"/>
</dbReference>
<dbReference type="EC" id="1.3.5.2" evidence="11"/>
<dbReference type="PANTHER" id="PTHR48109:SF4">
    <property type="entry name" value="DIHYDROOROTATE DEHYDROGENASE (QUINONE), MITOCHONDRIAL"/>
    <property type="match status" value="1"/>
</dbReference>
<feature type="active site" description="Nucleophile" evidence="11">
    <location>
        <position position="205"/>
    </location>
</feature>
<protein>
    <recommendedName>
        <fullName evidence="11">Dihydroorotate dehydrogenase (quinone)</fullName>
        <ecNumber evidence="11">1.3.5.2</ecNumber>
    </recommendedName>
    <alternativeName>
        <fullName evidence="11">DHOdehase</fullName>
        <shortName evidence="11">DHOD</shortName>
        <shortName evidence="11">DHODase</shortName>
    </alternativeName>
    <alternativeName>
        <fullName evidence="11">Dihydroorotate oxidase</fullName>
    </alternativeName>
</protein>
<feature type="binding site" evidence="11">
    <location>
        <position position="275"/>
    </location>
    <ligand>
        <name>FMN</name>
        <dbReference type="ChEBI" id="CHEBI:58210"/>
    </ligand>
</feature>
<organism evidence="13 14">
    <name type="scientific">SAR324 cluster bacterium</name>
    <dbReference type="NCBI Taxonomy" id="2024889"/>
    <lineage>
        <taxon>Bacteria</taxon>
        <taxon>Deltaproteobacteria</taxon>
        <taxon>SAR324 cluster</taxon>
    </lineage>
</organism>
<dbReference type="EMBL" id="QNZM01000302">
    <property type="protein sequence ID" value="RTZ78222.1"/>
    <property type="molecule type" value="Genomic_DNA"/>
</dbReference>
<reference evidence="13 14" key="1">
    <citation type="submission" date="2018-06" db="EMBL/GenBank/DDBJ databases">
        <title>Combined omics and stable isotope probing to characterize newly discovered Mariana Back-Arc vent microbial communities.</title>
        <authorList>
            <person name="Trembath-Reichert E."/>
            <person name="Huber J.A."/>
        </authorList>
    </citation>
    <scope>NUCLEOTIDE SEQUENCE [LARGE SCALE GENOMIC DNA]</scope>
    <source>
        <strain evidence="13">MAG 63_2</strain>
    </source>
</reference>
<evidence type="ECO:0000256" key="8">
    <source>
        <dbReference type="ARBA" id="ARBA00023002"/>
    </source>
</evidence>